<reference evidence="2 3" key="1">
    <citation type="submission" date="2014-04" db="EMBL/GenBank/DDBJ databases">
        <authorList>
            <consortium name="DOE Joint Genome Institute"/>
            <person name="Kuo A."/>
            <person name="Ruytinx J."/>
            <person name="Rineau F."/>
            <person name="Colpaert J."/>
            <person name="Kohler A."/>
            <person name="Nagy L.G."/>
            <person name="Floudas D."/>
            <person name="Copeland A."/>
            <person name="Barry K.W."/>
            <person name="Cichocki N."/>
            <person name="Veneault-Fourrey C."/>
            <person name="LaButti K."/>
            <person name="Lindquist E.A."/>
            <person name="Lipzen A."/>
            <person name="Lundell T."/>
            <person name="Morin E."/>
            <person name="Murat C."/>
            <person name="Sun H."/>
            <person name="Tunlid A."/>
            <person name="Henrissat B."/>
            <person name="Grigoriev I.V."/>
            <person name="Hibbett D.S."/>
            <person name="Martin F."/>
            <person name="Nordberg H.P."/>
            <person name="Cantor M.N."/>
            <person name="Hua S.X."/>
        </authorList>
    </citation>
    <scope>NUCLEOTIDE SEQUENCE [LARGE SCALE GENOMIC DNA]</scope>
    <source>
        <strain evidence="2 3">UH-Slu-Lm8-n1</strain>
    </source>
</reference>
<feature type="compositionally biased region" description="Low complexity" evidence="1">
    <location>
        <begin position="46"/>
        <end position="59"/>
    </location>
</feature>
<accession>A0A0C9ZFA1</accession>
<feature type="region of interest" description="Disordered" evidence="1">
    <location>
        <begin position="43"/>
        <end position="68"/>
    </location>
</feature>
<dbReference type="Proteomes" id="UP000054485">
    <property type="component" value="Unassembled WGS sequence"/>
</dbReference>
<keyword evidence="3" id="KW-1185">Reference proteome</keyword>
<dbReference type="AlphaFoldDB" id="A0A0C9ZFA1"/>
<protein>
    <submittedName>
        <fullName evidence="2">Uncharacterized protein</fullName>
    </submittedName>
</protein>
<dbReference type="EMBL" id="KN835556">
    <property type="protein sequence ID" value="KIK36140.1"/>
    <property type="molecule type" value="Genomic_DNA"/>
</dbReference>
<dbReference type="HOGENOM" id="CLU_2795659_0_0_1"/>
<organism evidence="2 3">
    <name type="scientific">Suillus luteus UH-Slu-Lm8-n1</name>
    <dbReference type="NCBI Taxonomy" id="930992"/>
    <lineage>
        <taxon>Eukaryota</taxon>
        <taxon>Fungi</taxon>
        <taxon>Dikarya</taxon>
        <taxon>Basidiomycota</taxon>
        <taxon>Agaricomycotina</taxon>
        <taxon>Agaricomycetes</taxon>
        <taxon>Agaricomycetidae</taxon>
        <taxon>Boletales</taxon>
        <taxon>Suillineae</taxon>
        <taxon>Suillaceae</taxon>
        <taxon>Suillus</taxon>
    </lineage>
</organism>
<proteinExistence type="predicted"/>
<dbReference type="InParanoid" id="A0A0C9ZFA1"/>
<evidence type="ECO:0000313" key="3">
    <source>
        <dbReference type="Proteomes" id="UP000054485"/>
    </source>
</evidence>
<evidence type="ECO:0000256" key="1">
    <source>
        <dbReference type="SAM" id="MobiDB-lite"/>
    </source>
</evidence>
<dbReference type="OrthoDB" id="10436837at2759"/>
<evidence type="ECO:0000313" key="2">
    <source>
        <dbReference type="EMBL" id="KIK36140.1"/>
    </source>
</evidence>
<sequence>MTVFDLVGEALNLYEAMKASSSVFPGTCRSYLRCRYEPPGARECVSSSTDSTEVTTYTSNHDAIPDTD</sequence>
<reference evidence="3" key="2">
    <citation type="submission" date="2015-01" db="EMBL/GenBank/DDBJ databases">
        <title>Evolutionary Origins and Diversification of the Mycorrhizal Mutualists.</title>
        <authorList>
            <consortium name="DOE Joint Genome Institute"/>
            <consortium name="Mycorrhizal Genomics Consortium"/>
            <person name="Kohler A."/>
            <person name="Kuo A."/>
            <person name="Nagy L.G."/>
            <person name="Floudas D."/>
            <person name="Copeland A."/>
            <person name="Barry K.W."/>
            <person name="Cichocki N."/>
            <person name="Veneault-Fourrey C."/>
            <person name="LaButti K."/>
            <person name="Lindquist E.A."/>
            <person name="Lipzen A."/>
            <person name="Lundell T."/>
            <person name="Morin E."/>
            <person name="Murat C."/>
            <person name="Riley R."/>
            <person name="Ohm R."/>
            <person name="Sun H."/>
            <person name="Tunlid A."/>
            <person name="Henrissat B."/>
            <person name="Grigoriev I.V."/>
            <person name="Hibbett D.S."/>
            <person name="Martin F."/>
        </authorList>
    </citation>
    <scope>NUCLEOTIDE SEQUENCE [LARGE SCALE GENOMIC DNA]</scope>
    <source>
        <strain evidence="3">UH-Slu-Lm8-n1</strain>
    </source>
</reference>
<gene>
    <name evidence="2" type="ORF">CY34DRAFT_538302</name>
</gene>
<name>A0A0C9ZFA1_9AGAM</name>